<dbReference type="GO" id="GO:0005886">
    <property type="term" value="C:plasma membrane"/>
    <property type="evidence" value="ECO:0007669"/>
    <property type="project" value="UniProtKB-SubCell"/>
</dbReference>
<dbReference type="RefSeq" id="WP_147054101.1">
    <property type="nucleotide sequence ID" value="NZ_BJYL01000002.1"/>
</dbReference>
<evidence type="ECO:0000256" key="2">
    <source>
        <dbReference type="ARBA" id="ARBA00022475"/>
    </source>
</evidence>
<feature type="transmembrane region" description="Helical" evidence="6">
    <location>
        <begin position="34"/>
        <end position="53"/>
    </location>
</feature>
<evidence type="ECO:0000256" key="6">
    <source>
        <dbReference type="SAM" id="Phobius"/>
    </source>
</evidence>
<keyword evidence="3 6" id="KW-0812">Transmembrane</keyword>
<comment type="subcellular location">
    <subcellularLocation>
        <location evidence="1">Cell membrane</location>
        <topology evidence="1">Multi-pass membrane protein</topology>
    </subcellularLocation>
</comment>
<evidence type="ECO:0000256" key="3">
    <source>
        <dbReference type="ARBA" id="ARBA00022692"/>
    </source>
</evidence>
<name>A0A511Z2Q8_9BACL</name>
<sequence>MHTLRQIFNRQRKALFFLLALFVIGWAFTEFRLVFGGLILGSLFGLYNFWILVRRMERFDQSISEGKETKSIGGTALRFGSGVAAAAIALSMPENFDLISTVIGLMIPYVLLLIDRIVVHVKHF</sequence>
<proteinExistence type="predicted"/>
<dbReference type="AlphaFoldDB" id="A0A511Z2Q8"/>
<evidence type="ECO:0000313" key="7">
    <source>
        <dbReference type="EMBL" id="GEN81735.1"/>
    </source>
</evidence>
<comment type="caution">
    <text evidence="7">The sequence shown here is derived from an EMBL/GenBank/DDBJ whole genome shotgun (WGS) entry which is preliminary data.</text>
</comment>
<gene>
    <name evidence="7" type="primary">atpI</name>
    <name evidence="7" type="ORF">SLU01_00470</name>
</gene>
<feature type="transmembrane region" description="Helical" evidence="6">
    <location>
        <begin position="98"/>
        <end position="119"/>
    </location>
</feature>
<keyword evidence="8" id="KW-1185">Reference proteome</keyword>
<reference evidence="7 8" key="1">
    <citation type="submission" date="2019-07" db="EMBL/GenBank/DDBJ databases">
        <title>Whole genome shotgun sequence of Sporosarcina luteola NBRC 105378.</title>
        <authorList>
            <person name="Hosoyama A."/>
            <person name="Uohara A."/>
            <person name="Ohji S."/>
            <person name="Ichikawa N."/>
        </authorList>
    </citation>
    <scope>NUCLEOTIDE SEQUENCE [LARGE SCALE GENOMIC DNA]</scope>
    <source>
        <strain evidence="7 8">NBRC 105378</strain>
    </source>
</reference>
<keyword evidence="4 6" id="KW-1133">Transmembrane helix</keyword>
<evidence type="ECO:0000313" key="8">
    <source>
        <dbReference type="Proteomes" id="UP000321901"/>
    </source>
</evidence>
<accession>A0A511Z2Q8</accession>
<keyword evidence="2" id="KW-1003">Cell membrane</keyword>
<dbReference type="PANTHER" id="PTHR40035:SF1">
    <property type="entry name" value="ATP SYNTHASE PROTEIN I"/>
    <property type="match status" value="1"/>
</dbReference>
<dbReference type="Proteomes" id="UP000321901">
    <property type="component" value="Unassembled WGS sequence"/>
</dbReference>
<dbReference type="PANTHER" id="PTHR40035">
    <property type="entry name" value="ATP SYNTHASE PROTEIN I"/>
    <property type="match status" value="1"/>
</dbReference>
<protein>
    <submittedName>
        <fullName evidence="7">ATP synthase protein I</fullName>
    </submittedName>
</protein>
<dbReference type="OrthoDB" id="2355635at2"/>
<evidence type="ECO:0000256" key="4">
    <source>
        <dbReference type="ARBA" id="ARBA00022989"/>
    </source>
</evidence>
<dbReference type="InterPro" id="IPR005598">
    <property type="entry name" value="ATP_synth_I"/>
</dbReference>
<evidence type="ECO:0000256" key="5">
    <source>
        <dbReference type="ARBA" id="ARBA00023136"/>
    </source>
</evidence>
<feature type="transmembrane region" description="Helical" evidence="6">
    <location>
        <begin position="12"/>
        <end position="28"/>
    </location>
</feature>
<feature type="transmembrane region" description="Helical" evidence="6">
    <location>
        <begin position="74"/>
        <end position="92"/>
    </location>
</feature>
<dbReference type="InterPro" id="IPR039072">
    <property type="entry name" value="ATP_synth_I_Bacilli"/>
</dbReference>
<organism evidence="7 8">
    <name type="scientific">Sporosarcina luteola</name>
    <dbReference type="NCBI Taxonomy" id="582850"/>
    <lineage>
        <taxon>Bacteria</taxon>
        <taxon>Bacillati</taxon>
        <taxon>Bacillota</taxon>
        <taxon>Bacilli</taxon>
        <taxon>Bacillales</taxon>
        <taxon>Caryophanaceae</taxon>
        <taxon>Sporosarcina</taxon>
    </lineage>
</organism>
<dbReference type="Pfam" id="PF03899">
    <property type="entry name" value="ATP-synt_I"/>
    <property type="match status" value="1"/>
</dbReference>
<dbReference type="EMBL" id="BJYL01000002">
    <property type="protein sequence ID" value="GEN81735.1"/>
    <property type="molecule type" value="Genomic_DNA"/>
</dbReference>
<evidence type="ECO:0000256" key="1">
    <source>
        <dbReference type="ARBA" id="ARBA00004651"/>
    </source>
</evidence>
<keyword evidence="5 6" id="KW-0472">Membrane</keyword>